<feature type="chain" id="PRO_5030100344" description="CSLREA domain-containing protein" evidence="1">
    <location>
        <begin position="25"/>
        <end position="466"/>
    </location>
</feature>
<dbReference type="InterPro" id="IPR006626">
    <property type="entry name" value="PbH1"/>
</dbReference>
<dbReference type="Proteomes" id="UP000294599">
    <property type="component" value="Unassembled WGS sequence"/>
</dbReference>
<dbReference type="EMBL" id="SMAF01000006">
    <property type="protein sequence ID" value="TCS99263.1"/>
    <property type="molecule type" value="Genomic_DNA"/>
</dbReference>
<dbReference type="InterPro" id="IPR012334">
    <property type="entry name" value="Pectin_lyas_fold"/>
</dbReference>
<dbReference type="SMART" id="SM00710">
    <property type="entry name" value="PbH1"/>
    <property type="match status" value="5"/>
</dbReference>
<dbReference type="InterPro" id="IPR011050">
    <property type="entry name" value="Pectin_lyase_fold/virulence"/>
</dbReference>
<sequence length="466" mass="47779">MNPARSRVLPLILGLALSAGSASAATIVVAAGETGIAANGHCSLIEAMENAQTDSRVHADCVAGSGADVIRLSPGDYVLAQPLSPGSNTALPHISTPMTIQGNGSTLRRSAHPSTPPFRFMTMSAASLTLEGLTFRNARLQTTYYFDGGAVISQSGGSLLARDVRFIDNGASSNGRGGAVFIANASGGIGAHAVFEDCLFEGNFTDTLPGQHGSGGGAIWIEGGELEIERCAFIDNRTQPVDVPQAGNGGALHISDLGAEAGDVPDGLVSQVWVRNSTFSGNRADTAGGIGLQVGQGFVLSLGLEQVTLVDNRARTSAKGIGAHAGMDAGQVFIHYARSILHGNGAGANDKDCVSLGGMPRVYWESGGANLLAPDRGCTLDAFGEDFVDADPWAHIQPLLHDHGHDLKAGSPLVDALALAHCGHGQSRDQRGRLRGGGPGAGGAHCDVGAVEYYGDGDVIFAHGFD</sequence>
<dbReference type="AlphaFoldDB" id="A0A4S3KZX7"/>
<evidence type="ECO:0008006" key="4">
    <source>
        <dbReference type="Google" id="ProtNLM"/>
    </source>
</evidence>
<comment type="caution">
    <text evidence="2">The sequence shown here is derived from an EMBL/GenBank/DDBJ whole genome shotgun (WGS) entry which is preliminary data.</text>
</comment>
<feature type="signal peptide" evidence="1">
    <location>
        <begin position="1"/>
        <end position="24"/>
    </location>
</feature>
<organism evidence="2 3">
    <name type="scientific">Pseudofulvimonas gallinarii</name>
    <dbReference type="NCBI Taxonomy" id="634155"/>
    <lineage>
        <taxon>Bacteria</taxon>
        <taxon>Pseudomonadati</taxon>
        <taxon>Pseudomonadota</taxon>
        <taxon>Gammaproteobacteria</taxon>
        <taxon>Lysobacterales</taxon>
        <taxon>Rhodanobacteraceae</taxon>
        <taxon>Pseudofulvimonas</taxon>
    </lineage>
</organism>
<gene>
    <name evidence="2" type="ORF">EDC25_106101</name>
</gene>
<reference evidence="2 3" key="1">
    <citation type="submission" date="2019-03" db="EMBL/GenBank/DDBJ databases">
        <title>Genomic Encyclopedia of Type Strains, Phase IV (KMG-IV): sequencing the most valuable type-strain genomes for metagenomic binning, comparative biology and taxonomic classification.</title>
        <authorList>
            <person name="Goeker M."/>
        </authorList>
    </citation>
    <scope>NUCLEOTIDE SEQUENCE [LARGE SCALE GENOMIC DNA]</scope>
    <source>
        <strain evidence="2 3">DSM 21944</strain>
    </source>
</reference>
<dbReference type="SUPFAM" id="SSF51126">
    <property type="entry name" value="Pectin lyase-like"/>
    <property type="match status" value="1"/>
</dbReference>
<accession>A0A4S3KZX7</accession>
<evidence type="ECO:0000313" key="2">
    <source>
        <dbReference type="EMBL" id="TCS99263.1"/>
    </source>
</evidence>
<name>A0A4S3KZX7_9GAMM</name>
<keyword evidence="3" id="KW-1185">Reference proteome</keyword>
<dbReference type="RefSeq" id="WP_132577308.1">
    <property type="nucleotide sequence ID" value="NZ_JBHLWF010000031.1"/>
</dbReference>
<protein>
    <recommendedName>
        <fullName evidence="4">CSLREA domain-containing protein</fullName>
    </recommendedName>
</protein>
<evidence type="ECO:0000313" key="3">
    <source>
        <dbReference type="Proteomes" id="UP000294599"/>
    </source>
</evidence>
<proteinExistence type="predicted"/>
<evidence type="ECO:0000256" key="1">
    <source>
        <dbReference type="SAM" id="SignalP"/>
    </source>
</evidence>
<dbReference type="Gene3D" id="2.160.20.10">
    <property type="entry name" value="Single-stranded right-handed beta-helix, Pectin lyase-like"/>
    <property type="match status" value="1"/>
</dbReference>
<keyword evidence="1" id="KW-0732">Signal</keyword>